<sequence>KVKKGKKRLQIQTRKQKTAGLCCNNSPKVLQKQLEKKKKKETRYRQHLGYFKKEEKNMSSHHTPVISSRTSRPMSHKENFLLQPLKSRRKRKQCGTKDGI</sequence>
<evidence type="ECO:0000313" key="3">
    <source>
        <dbReference type="Proteomes" id="UP000237000"/>
    </source>
</evidence>
<dbReference type="InParanoid" id="A0A2P5E9A6"/>
<dbReference type="OrthoDB" id="10324471at2759"/>
<evidence type="ECO:0000256" key="1">
    <source>
        <dbReference type="SAM" id="MobiDB-lite"/>
    </source>
</evidence>
<keyword evidence="3" id="KW-1185">Reference proteome</keyword>
<gene>
    <name evidence="2" type="ORF">TorRG33x02_221330</name>
</gene>
<evidence type="ECO:0000313" key="2">
    <source>
        <dbReference type="EMBL" id="PON82138.1"/>
    </source>
</evidence>
<protein>
    <submittedName>
        <fullName evidence="2">Uncharacterized protein</fullName>
    </submittedName>
</protein>
<dbReference type="EMBL" id="JXTC01000202">
    <property type="protein sequence ID" value="PON82138.1"/>
    <property type="molecule type" value="Genomic_DNA"/>
</dbReference>
<feature type="compositionally biased region" description="Polar residues" evidence="1">
    <location>
        <begin position="60"/>
        <end position="73"/>
    </location>
</feature>
<reference evidence="3" key="1">
    <citation type="submission" date="2016-06" db="EMBL/GenBank/DDBJ databases">
        <title>Parallel loss of symbiosis genes in relatives of nitrogen-fixing non-legume Parasponia.</title>
        <authorList>
            <person name="Van Velzen R."/>
            <person name="Holmer R."/>
            <person name="Bu F."/>
            <person name="Rutten L."/>
            <person name="Van Zeijl A."/>
            <person name="Liu W."/>
            <person name="Santuari L."/>
            <person name="Cao Q."/>
            <person name="Sharma T."/>
            <person name="Shen D."/>
            <person name="Roswanjaya Y."/>
            <person name="Wardhani T."/>
            <person name="Kalhor M.S."/>
            <person name="Jansen J."/>
            <person name="Van den Hoogen J."/>
            <person name="Gungor B."/>
            <person name="Hartog M."/>
            <person name="Hontelez J."/>
            <person name="Verver J."/>
            <person name="Yang W.-C."/>
            <person name="Schijlen E."/>
            <person name="Repin R."/>
            <person name="Schilthuizen M."/>
            <person name="Schranz E."/>
            <person name="Heidstra R."/>
            <person name="Miyata K."/>
            <person name="Fedorova E."/>
            <person name="Kohlen W."/>
            <person name="Bisseling T."/>
            <person name="Smit S."/>
            <person name="Geurts R."/>
        </authorList>
    </citation>
    <scope>NUCLEOTIDE SEQUENCE [LARGE SCALE GENOMIC DNA]</scope>
    <source>
        <strain evidence="3">cv. RG33-2</strain>
    </source>
</reference>
<dbReference type="Proteomes" id="UP000237000">
    <property type="component" value="Unassembled WGS sequence"/>
</dbReference>
<dbReference type="AlphaFoldDB" id="A0A2P5E9A6"/>
<comment type="caution">
    <text evidence="2">The sequence shown here is derived from an EMBL/GenBank/DDBJ whole genome shotgun (WGS) entry which is preliminary data.</text>
</comment>
<feature type="non-terminal residue" evidence="2">
    <location>
        <position position="1"/>
    </location>
</feature>
<name>A0A2P5E9A6_TREOI</name>
<feature type="region of interest" description="Disordered" evidence="1">
    <location>
        <begin position="53"/>
        <end position="100"/>
    </location>
</feature>
<accession>A0A2P5E9A6</accession>
<proteinExistence type="predicted"/>
<organism evidence="2 3">
    <name type="scientific">Trema orientale</name>
    <name type="common">Charcoal tree</name>
    <name type="synonym">Celtis orientalis</name>
    <dbReference type="NCBI Taxonomy" id="63057"/>
    <lineage>
        <taxon>Eukaryota</taxon>
        <taxon>Viridiplantae</taxon>
        <taxon>Streptophyta</taxon>
        <taxon>Embryophyta</taxon>
        <taxon>Tracheophyta</taxon>
        <taxon>Spermatophyta</taxon>
        <taxon>Magnoliopsida</taxon>
        <taxon>eudicotyledons</taxon>
        <taxon>Gunneridae</taxon>
        <taxon>Pentapetalae</taxon>
        <taxon>rosids</taxon>
        <taxon>fabids</taxon>
        <taxon>Rosales</taxon>
        <taxon>Cannabaceae</taxon>
        <taxon>Trema</taxon>
    </lineage>
</organism>